<sequence length="85" mass="10012">MCKDKEKKVDFRMQFLDFLQQKFIVFQSSSVPLPKLRDTCIFFAEKAKKDTASIGARLEVLVFRRGFCWSVYAILSFRGTRNLHK</sequence>
<dbReference type="EMBL" id="MUHB01000019">
    <property type="protein sequence ID" value="OXB01571.1"/>
    <property type="molecule type" value="Genomic_DNA"/>
</dbReference>
<dbReference type="Proteomes" id="UP000198431">
    <property type="component" value="Unassembled WGS sequence"/>
</dbReference>
<proteinExistence type="predicted"/>
<organism evidence="1 2">
    <name type="scientific">Flavobacterium pectinovorum</name>
    <dbReference type="NCBI Taxonomy" id="29533"/>
    <lineage>
        <taxon>Bacteria</taxon>
        <taxon>Pseudomonadati</taxon>
        <taxon>Bacteroidota</taxon>
        <taxon>Flavobacteriia</taxon>
        <taxon>Flavobacteriales</taxon>
        <taxon>Flavobacteriaceae</taxon>
        <taxon>Flavobacterium</taxon>
    </lineage>
</organism>
<dbReference type="AlphaFoldDB" id="A0AB36NXF7"/>
<evidence type="ECO:0000313" key="1">
    <source>
        <dbReference type="EMBL" id="OXB01571.1"/>
    </source>
</evidence>
<reference evidence="1 2" key="1">
    <citation type="submission" date="2016-11" db="EMBL/GenBank/DDBJ databases">
        <title>Whole genomes of Flavobacteriaceae.</title>
        <authorList>
            <person name="Stine C."/>
            <person name="Li C."/>
            <person name="Tadesse D."/>
        </authorList>
    </citation>
    <scope>NUCLEOTIDE SEQUENCE [LARGE SCALE GENOMIC DNA]</scope>
    <source>
        <strain evidence="1 2">ATCC 19366</strain>
    </source>
</reference>
<evidence type="ECO:0000313" key="2">
    <source>
        <dbReference type="Proteomes" id="UP000198431"/>
    </source>
</evidence>
<protein>
    <submittedName>
        <fullName evidence="1">Uncharacterized protein</fullName>
    </submittedName>
</protein>
<gene>
    <name evidence="1" type="ORF">B0A72_18295</name>
</gene>
<name>A0AB36NXF7_9FLAO</name>
<accession>A0AB36NXF7</accession>
<comment type="caution">
    <text evidence="1">The sequence shown here is derived from an EMBL/GenBank/DDBJ whole genome shotgun (WGS) entry which is preliminary data.</text>
</comment>